<reference evidence="1" key="2">
    <citation type="submission" date="2014-03" db="EMBL/GenBank/DDBJ databases">
        <authorList>
            <person name="Genoscope - CEA"/>
        </authorList>
    </citation>
    <scope>NUCLEOTIDE SEQUENCE</scope>
</reference>
<gene>
    <name evidence="1" type="ORF">GSONMT00082649001</name>
</gene>
<dbReference type="EMBL" id="FR904362">
    <property type="protein sequence ID" value="CDQ60893.1"/>
    <property type="molecule type" value="Genomic_DNA"/>
</dbReference>
<dbReference type="PaxDb" id="8022-A0A060W0T7"/>
<proteinExistence type="predicted"/>
<dbReference type="AlphaFoldDB" id="A0A060W0T7"/>
<organism evidence="1 2">
    <name type="scientific">Oncorhynchus mykiss</name>
    <name type="common">Rainbow trout</name>
    <name type="synonym">Salmo gairdneri</name>
    <dbReference type="NCBI Taxonomy" id="8022"/>
    <lineage>
        <taxon>Eukaryota</taxon>
        <taxon>Metazoa</taxon>
        <taxon>Chordata</taxon>
        <taxon>Craniata</taxon>
        <taxon>Vertebrata</taxon>
        <taxon>Euteleostomi</taxon>
        <taxon>Actinopterygii</taxon>
        <taxon>Neopterygii</taxon>
        <taxon>Teleostei</taxon>
        <taxon>Protacanthopterygii</taxon>
        <taxon>Salmoniformes</taxon>
        <taxon>Salmonidae</taxon>
        <taxon>Salmoninae</taxon>
        <taxon>Oncorhynchus</taxon>
    </lineage>
</organism>
<evidence type="ECO:0000313" key="1">
    <source>
        <dbReference type="EMBL" id="CDQ60893.1"/>
    </source>
</evidence>
<accession>A0A060W0T7</accession>
<name>A0A060W0T7_ONCMY</name>
<protein>
    <submittedName>
        <fullName evidence="1">Uncharacterized protein</fullName>
    </submittedName>
</protein>
<dbReference type="STRING" id="8022.A0A060W0T7"/>
<evidence type="ECO:0000313" key="2">
    <source>
        <dbReference type="Proteomes" id="UP000193380"/>
    </source>
</evidence>
<dbReference type="Proteomes" id="UP000193380">
    <property type="component" value="Unassembled WGS sequence"/>
</dbReference>
<reference evidence="1" key="1">
    <citation type="journal article" date="2014" name="Nat. Commun.">
        <title>The rainbow trout genome provides novel insights into evolution after whole-genome duplication in vertebrates.</title>
        <authorList>
            <person name="Berthelot C."/>
            <person name="Brunet F."/>
            <person name="Chalopin D."/>
            <person name="Juanchich A."/>
            <person name="Bernard M."/>
            <person name="Noel B."/>
            <person name="Bento P."/>
            <person name="Da Silva C."/>
            <person name="Labadie K."/>
            <person name="Alberti A."/>
            <person name="Aury J.M."/>
            <person name="Louis A."/>
            <person name="Dehais P."/>
            <person name="Bardou P."/>
            <person name="Montfort J."/>
            <person name="Klopp C."/>
            <person name="Cabau C."/>
            <person name="Gaspin C."/>
            <person name="Thorgaard G.H."/>
            <person name="Boussaha M."/>
            <person name="Quillet E."/>
            <person name="Guyomard R."/>
            <person name="Galiana D."/>
            <person name="Bobe J."/>
            <person name="Volff J.N."/>
            <person name="Genet C."/>
            <person name="Wincker P."/>
            <person name="Jaillon O."/>
            <person name="Roest Crollius H."/>
            <person name="Guiguen Y."/>
        </authorList>
    </citation>
    <scope>NUCLEOTIDE SEQUENCE [LARGE SCALE GENOMIC DNA]</scope>
</reference>
<sequence length="31" mass="3578">MPRYCAVKLCKNRGGTPSKENKRISFYPYGI</sequence>